<dbReference type="GO" id="GO:0000145">
    <property type="term" value="C:exocyst"/>
    <property type="evidence" value="ECO:0007669"/>
    <property type="project" value="InterPro"/>
</dbReference>
<evidence type="ECO:0000256" key="8">
    <source>
        <dbReference type="SAM" id="MobiDB-lite"/>
    </source>
</evidence>
<keyword evidence="4" id="KW-0805">Transcription regulation</keyword>
<dbReference type="Pfam" id="PF06046">
    <property type="entry name" value="Sec6"/>
    <property type="match status" value="1"/>
</dbReference>
<keyword evidence="11" id="KW-1185">Reference proteome</keyword>
<evidence type="ECO:0000256" key="7">
    <source>
        <dbReference type="ARBA" id="ARBA00023242"/>
    </source>
</evidence>
<dbReference type="Pfam" id="PF02365">
    <property type="entry name" value="NAM"/>
    <property type="match status" value="1"/>
</dbReference>
<comment type="caution">
    <text evidence="10">The sequence shown here is derived from an EMBL/GenBank/DDBJ whole genome shotgun (WGS) entry which is preliminary data.</text>
</comment>
<keyword evidence="3" id="KW-0268">Exocytosis</keyword>
<keyword evidence="5" id="KW-0238">DNA-binding</keyword>
<dbReference type="Gene3D" id="2.170.150.80">
    <property type="entry name" value="NAC domain"/>
    <property type="match status" value="1"/>
</dbReference>
<dbReference type="GO" id="GO:0006887">
    <property type="term" value="P:exocytosis"/>
    <property type="evidence" value="ECO:0007669"/>
    <property type="project" value="UniProtKB-KW"/>
</dbReference>
<evidence type="ECO:0000256" key="6">
    <source>
        <dbReference type="ARBA" id="ARBA00023163"/>
    </source>
</evidence>
<dbReference type="InterPro" id="IPR010326">
    <property type="entry name" value="EXOC3/Sec6"/>
</dbReference>
<dbReference type="GO" id="GO:0000149">
    <property type="term" value="F:SNARE binding"/>
    <property type="evidence" value="ECO:0007669"/>
    <property type="project" value="TreeGrafter"/>
</dbReference>
<evidence type="ECO:0000256" key="3">
    <source>
        <dbReference type="ARBA" id="ARBA00022483"/>
    </source>
</evidence>
<feature type="domain" description="NAC" evidence="9">
    <location>
        <begin position="1"/>
        <end position="101"/>
    </location>
</feature>
<dbReference type="OrthoDB" id="190098at2759"/>
<evidence type="ECO:0000256" key="4">
    <source>
        <dbReference type="ARBA" id="ARBA00023015"/>
    </source>
</evidence>
<dbReference type="Proteomes" id="UP000479710">
    <property type="component" value="Unassembled WGS sequence"/>
</dbReference>
<dbReference type="Gene3D" id="1.10.357.50">
    <property type="match status" value="1"/>
</dbReference>
<reference evidence="10 11" key="1">
    <citation type="submission" date="2019-11" db="EMBL/GenBank/DDBJ databases">
        <title>Whole genome sequence of Oryza granulata.</title>
        <authorList>
            <person name="Li W."/>
        </authorList>
    </citation>
    <scope>NUCLEOTIDE SEQUENCE [LARGE SCALE GENOMIC DNA]</scope>
    <source>
        <strain evidence="11">cv. Menghai</strain>
        <tissue evidence="10">Leaf</tissue>
    </source>
</reference>
<sequence length="361" mass="40398">MHEHGHDASAHAFFVHDRPGSGRRDRVVKNGGGVWRLQKSEEATLTILRDGGGGELDVAYKRRNLSFHRASERASTGWVMHEYEITSPPLLTTVLSRIRATSRVKDKRSDVKEELATGDDKCTVPNLDQPGPSHRYRYYAGPGCVVKYQEKLIGLGADDSLAQVCSESGALDPLVNMYDEPERQRLEKPASDVGLESLCALINDNLRCYELSSQLSSSTLEALPQNYAEQVNLEDACKGFVEVAKEAVLQTVSVIYEDPDWLDGMVTEYLVATFADYFRDVEQFIEERSFQIFVEACLKQTIVPEVVQKLVGMREDIPTKDAKEVVQECKEIYEKSLVDGKPQKPGFVFGKLKCLTAREGI</sequence>
<dbReference type="InterPro" id="IPR003441">
    <property type="entry name" value="NAC-dom"/>
</dbReference>
<protein>
    <recommendedName>
        <fullName evidence="9">NAC domain-containing protein</fullName>
    </recommendedName>
</protein>
<dbReference type="InterPro" id="IPR036093">
    <property type="entry name" value="NAC_dom_sf"/>
</dbReference>
<keyword evidence="6" id="KW-0804">Transcription</keyword>
<dbReference type="PANTHER" id="PTHR21292">
    <property type="entry name" value="EXOCYST COMPLEX COMPONENT SEC6-RELATED"/>
    <property type="match status" value="1"/>
</dbReference>
<dbReference type="EMBL" id="SPHZ02000008">
    <property type="protein sequence ID" value="KAF0902532.1"/>
    <property type="molecule type" value="Genomic_DNA"/>
</dbReference>
<name>A0A6G1CQW0_9ORYZ</name>
<feature type="region of interest" description="Disordered" evidence="8">
    <location>
        <begin position="1"/>
        <end position="23"/>
    </location>
</feature>
<dbReference type="PANTHER" id="PTHR21292:SF1">
    <property type="entry name" value="EXOCYST COMPLEX COMPONENT 3"/>
    <property type="match status" value="1"/>
</dbReference>
<keyword evidence="2" id="KW-0813">Transport</keyword>
<comment type="similarity">
    <text evidence="1">Belongs to the SEC6 family.</text>
</comment>
<evidence type="ECO:0000256" key="1">
    <source>
        <dbReference type="ARBA" id="ARBA00009447"/>
    </source>
</evidence>
<dbReference type="GO" id="GO:0051601">
    <property type="term" value="P:exocyst localization"/>
    <property type="evidence" value="ECO:0007669"/>
    <property type="project" value="TreeGrafter"/>
</dbReference>
<organism evidence="10 11">
    <name type="scientific">Oryza meyeriana var. granulata</name>
    <dbReference type="NCBI Taxonomy" id="110450"/>
    <lineage>
        <taxon>Eukaryota</taxon>
        <taxon>Viridiplantae</taxon>
        <taxon>Streptophyta</taxon>
        <taxon>Embryophyta</taxon>
        <taxon>Tracheophyta</taxon>
        <taxon>Spermatophyta</taxon>
        <taxon>Magnoliopsida</taxon>
        <taxon>Liliopsida</taxon>
        <taxon>Poales</taxon>
        <taxon>Poaceae</taxon>
        <taxon>BOP clade</taxon>
        <taxon>Oryzoideae</taxon>
        <taxon>Oryzeae</taxon>
        <taxon>Oryzinae</taxon>
        <taxon>Oryza</taxon>
        <taxon>Oryza meyeriana</taxon>
    </lineage>
</organism>
<evidence type="ECO:0000256" key="2">
    <source>
        <dbReference type="ARBA" id="ARBA00022448"/>
    </source>
</evidence>
<accession>A0A6G1CQW0</accession>
<dbReference type="AlphaFoldDB" id="A0A6G1CQW0"/>
<evidence type="ECO:0000256" key="5">
    <source>
        <dbReference type="ARBA" id="ARBA00023125"/>
    </source>
</evidence>
<dbReference type="InterPro" id="IPR042532">
    <property type="entry name" value="EXOC3/Sec6_C"/>
</dbReference>
<dbReference type="SUPFAM" id="SSF101941">
    <property type="entry name" value="NAC domain"/>
    <property type="match status" value="1"/>
</dbReference>
<dbReference type="PROSITE" id="PS51005">
    <property type="entry name" value="NAC"/>
    <property type="match status" value="1"/>
</dbReference>
<evidence type="ECO:0000259" key="9">
    <source>
        <dbReference type="PROSITE" id="PS51005"/>
    </source>
</evidence>
<evidence type="ECO:0000313" key="10">
    <source>
        <dbReference type="EMBL" id="KAF0902532.1"/>
    </source>
</evidence>
<dbReference type="GO" id="GO:0006355">
    <property type="term" value="P:regulation of DNA-templated transcription"/>
    <property type="evidence" value="ECO:0007669"/>
    <property type="project" value="InterPro"/>
</dbReference>
<gene>
    <name evidence="10" type="ORF">E2562_017930</name>
</gene>
<dbReference type="Gene3D" id="1.10.357.70">
    <property type="entry name" value="Exocyst complex component Sec6, C-terminal domain"/>
    <property type="match status" value="1"/>
</dbReference>
<proteinExistence type="inferred from homology"/>
<evidence type="ECO:0000313" key="11">
    <source>
        <dbReference type="Proteomes" id="UP000479710"/>
    </source>
</evidence>
<dbReference type="GO" id="GO:0003677">
    <property type="term" value="F:DNA binding"/>
    <property type="evidence" value="ECO:0007669"/>
    <property type="project" value="UniProtKB-KW"/>
</dbReference>
<keyword evidence="7" id="KW-0539">Nucleus</keyword>